<dbReference type="VEuPathDB" id="ToxoDB:CSUI_004630"/>
<proteinExistence type="predicted"/>
<feature type="region of interest" description="Disordered" evidence="1">
    <location>
        <begin position="68"/>
        <end position="127"/>
    </location>
</feature>
<dbReference type="GeneID" id="94428026"/>
<comment type="caution">
    <text evidence="2">The sequence shown here is derived from an EMBL/GenBank/DDBJ whole genome shotgun (WGS) entry which is preliminary data.</text>
</comment>
<dbReference type="RefSeq" id="XP_067923206.1">
    <property type="nucleotide sequence ID" value="XM_068064815.1"/>
</dbReference>
<evidence type="ECO:0000256" key="1">
    <source>
        <dbReference type="SAM" id="MobiDB-lite"/>
    </source>
</evidence>
<dbReference type="SUPFAM" id="SSF50978">
    <property type="entry name" value="WD40 repeat-like"/>
    <property type="match status" value="1"/>
</dbReference>
<protein>
    <submittedName>
        <fullName evidence="2">Uncharacterized protein</fullName>
    </submittedName>
</protein>
<feature type="compositionally biased region" description="Basic and acidic residues" evidence="1">
    <location>
        <begin position="275"/>
        <end position="296"/>
    </location>
</feature>
<reference evidence="2 3" key="1">
    <citation type="journal article" date="2017" name="Int. J. Parasitol.">
        <title>The genome of the protozoan parasite Cystoisospora suis and a reverse vaccinology approach to identify vaccine candidates.</title>
        <authorList>
            <person name="Palmieri N."/>
            <person name="Shrestha A."/>
            <person name="Ruttkowski B."/>
            <person name="Beck T."/>
            <person name="Vogl C."/>
            <person name="Tomley F."/>
            <person name="Blake D.P."/>
            <person name="Joachim A."/>
        </authorList>
    </citation>
    <scope>NUCLEOTIDE SEQUENCE [LARGE SCALE GENOMIC DNA]</scope>
    <source>
        <strain evidence="2 3">Wien I</strain>
    </source>
</reference>
<accession>A0A2C6L0F6</accession>
<name>A0A2C6L0F6_9APIC</name>
<sequence>MYSWSASRKNILYRFVVYKREAPRYFSLARIYRDSFLLVCEGSYGNCIVLYDATKEIYEYTQRRRTETLERRRQKKKKKQAPVSHKDEAPASSSSSSSFKRERVGKEEKERKEEEEEEEEKKNVSGEWDAEELCDLDGDCGVCDDDGFDLPQPPVVTPDKKKPSYTLIGHVYTIVAVDTNRGDDLLLSLSGEDSKLLLWKFGFTSPLQTFDCRPATFYLGWSWHVVSDEDLVAFSCDHGVYVMQLSHRRRCLLQRSRLLSLTRRRGRRRTSSYAPDRHLSQNREDKTRKKKQEAYKKQPFSTASVSKKKKKRHFFLLSGRKTKREKSK</sequence>
<feature type="compositionally biased region" description="Basic and acidic residues" evidence="1">
    <location>
        <begin position="99"/>
        <end position="112"/>
    </location>
</feature>
<dbReference type="OrthoDB" id="333619at2759"/>
<feature type="region of interest" description="Disordered" evidence="1">
    <location>
        <begin position="263"/>
        <end position="328"/>
    </location>
</feature>
<organism evidence="2 3">
    <name type="scientific">Cystoisospora suis</name>
    <dbReference type="NCBI Taxonomy" id="483139"/>
    <lineage>
        <taxon>Eukaryota</taxon>
        <taxon>Sar</taxon>
        <taxon>Alveolata</taxon>
        <taxon>Apicomplexa</taxon>
        <taxon>Conoidasida</taxon>
        <taxon>Coccidia</taxon>
        <taxon>Eucoccidiorida</taxon>
        <taxon>Eimeriorina</taxon>
        <taxon>Sarcocystidae</taxon>
        <taxon>Cystoisospora</taxon>
    </lineage>
</organism>
<evidence type="ECO:0000313" key="2">
    <source>
        <dbReference type="EMBL" id="PHJ21524.1"/>
    </source>
</evidence>
<dbReference type="InterPro" id="IPR036322">
    <property type="entry name" value="WD40_repeat_dom_sf"/>
</dbReference>
<dbReference type="AlphaFoldDB" id="A0A2C6L0F6"/>
<feature type="compositionally biased region" description="Basic residues" evidence="1">
    <location>
        <begin position="306"/>
        <end position="328"/>
    </location>
</feature>
<keyword evidence="3" id="KW-1185">Reference proteome</keyword>
<gene>
    <name evidence="2" type="ORF">CSUI_004630</name>
</gene>
<evidence type="ECO:0000313" key="3">
    <source>
        <dbReference type="Proteomes" id="UP000221165"/>
    </source>
</evidence>
<dbReference type="Proteomes" id="UP000221165">
    <property type="component" value="Unassembled WGS sequence"/>
</dbReference>
<dbReference type="EMBL" id="MIGC01002183">
    <property type="protein sequence ID" value="PHJ21524.1"/>
    <property type="molecule type" value="Genomic_DNA"/>
</dbReference>